<sequence length="323" mass="35029">MDEMTQVRQLWAEKPEPDRQNLAPLRASLLRDTRRPRGSLSRGRAMPRLLLAGGLAAAVTAGLVVFLPGAAPASAQEVLRRAAAAAEEQPDLKPGPEQYVYTRFQNQRTQVQNGKGELTSGVEERWEPAVGRKPWLMRERETGQADAPGLPRAHFPLSSGITDSVFELDCATPPSGELTYAGIADVTPAELRERVAAGGPDVWQTVSLLIRTAAVRPSVTPELYKIAAEIPGIRLIPERVDAAGRPGIAVALDKDGARSEMIFDRETFRYLGDRYEELEPAKRTNGNPKMRLVTVNSSALVAVDVADGLPRLAPDATTSKIPC</sequence>
<dbReference type="Proteomes" id="UP000568380">
    <property type="component" value="Unassembled WGS sequence"/>
</dbReference>
<reference evidence="2 3" key="1">
    <citation type="submission" date="2020-08" db="EMBL/GenBank/DDBJ databases">
        <title>Genomic Encyclopedia of Type Strains, Phase IV (KMG-IV): sequencing the most valuable type-strain genomes for metagenomic binning, comparative biology and taxonomic classification.</title>
        <authorList>
            <person name="Goeker M."/>
        </authorList>
    </citation>
    <scope>NUCLEOTIDE SEQUENCE [LARGE SCALE GENOMIC DNA]</scope>
    <source>
        <strain evidence="2 3">DSM 45385</strain>
    </source>
</reference>
<keyword evidence="1" id="KW-0812">Transmembrane</keyword>
<evidence type="ECO:0000313" key="3">
    <source>
        <dbReference type="Proteomes" id="UP000568380"/>
    </source>
</evidence>
<comment type="caution">
    <text evidence="2">The sequence shown here is derived from an EMBL/GenBank/DDBJ whole genome shotgun (WGS) entry which is preliminary data.</text>
</comment>
<gene>
    <name evidence="2" type="ORF">HNR40_004863</name>
</gene>
<evidence type="ECO:0000313" key="2">
    <source>
        <dbReference type="EMBL" id="MBB5079377.1"/>
    </source>
</evidence>
<dbReference type="NCBIfam" id="NF038083">
    <property type="entry name" value="CU044_5270_fam"/>
    <property type="match status" value="1"/>
</dbReference>
<evidence type="ECO:0000256" key="1">
    <source>
        <dbReference type="SAM" id="Phobius"/>
    </source>
</evidence>
<dbReference type="RefSeq" id="WP_184964940.1">
    <property type="nucleotide sequence ID" value="NZ_JACHIN010000006.1"/>
</dbReference>
<organism evidence="2 3">
    <name type="scientific">Nonomuraea endophytica</name>
    <dbReference type="NCBI Taxonomy" id="714136"/>
    <lineage>
        <taxon>Bacteria</taxon>
        <taxon>Bacillati</taxon>
        <taxon>Actinomycetota</taxon>
        <taxon>Actinomycetes</taxon>
        <taxon>Streptosporangiales</taxon>
        <taxon>Streptosporangiaceae</taxon>
        <taxon>Nonomuraea</taxon>
    </lineage>
</organism>
<proteinExistence type="predicted"/>
<keyword evidence="3" id="KW-1185">Reference proteome</keyword>
<feature type="transmembrane region" description="Helical" evidence="1">
    <location>
        <begin position="49"/>
        <end position="71"/>
    </location>
</feature>
<dbReference type="InterPro" id="IPR047789">
    <property type="entry name" value="CU044_5270-like"/>
</dbReference>
<dbReference type="AlphaFoldDB" id="A0A7W8EI80"/>
<dbReference type="EMBL" id="JACHIN010000006">
    <property type="protein sequence ID" value="MBB5079377.1"/>
    <property type="molecule type" value="Genomic_DNA"/>
</dbReference>
<keyword evidence="1" id="KW-0472">Membrane</keyword>
<protein>
    <recommendedName>
        <fullName evidence="4">CU044_5270 family protein</fullName>
    </recommendedName>
</protein>
<evidence type="ECO:0008006" key="4">
    <source>
        <dbReference type="Google" id="ProtNLM"/>
    </source>
</evidence>
<keyword evidence="1" id="KW-1133">Transmembrane helix</keyword>
<name>A0A7W8EI80_9ACTN</name>
<accession>A0A7W8EI80</accession>